<dbReference type="AlphaFoldDB" id="A0A291LZT7"/>
<evidence type="ECO:0000313" key="8">
    <source>
        <dbReference type="EMBL" id="ATI42236.1"/>
    </source>
</evidence>
<sequence length="477" mass="54050">MSDTPAKPVLFWFRRDLRLADHPGLHAALERARANGGAVIPVFVHDREAGGLGAAPRWRLGEGLRVFAEALAEKGSRLILRQGEPLQVLRDLIDETGADCIMWQRAYAPDSIERDSDVKAALESDGIEVESHPGHLLFEPWTVETKQGGFYKVYTPMWNMVKDRDVPEPLRAPSHLRAPDRWPDSDALDDWEMGAAMRQGAAVVAAHATVGEAAARDKFKCFLRDTIADYAKGRDRMDARGTSEMSEPLSYGEIGPRTLWHGAKGAGQGKGVEIYLKELVWREFAYHLMYHTPRLLSDNWREKWDSFPWKEDRRLREVRAWEQARTGVPIVDAALREMYVTGRMHNRARMIVASYLCKHCMVHWRIGQEWFADCLIDWDPASNALGWQWTAGSGPDAAPYFRVYNPYTQAEKFDPDGSYVTAWVAEGQSRPPATALAYFDAIPRAWGLSPDDPYPEPVVSHEEGRARALEAYENRDF</sequence>
<keyword evidence="3 4" id="KW-0274">FAD</keyword>
<evidence type="ECO:0000256" key="1">
    <source>
        <dbReference type="ARBA" id="ARBA00001932"/>
    </source>
</evidence>
<dbReference type="Gene3D" id="1.10.579.10">
    <property type="entry name" value="DNA Cyclobutane Dipyrimidine Photolyase, subunit A, domain 3"/>
    <property type="match status" value="1"/>
</dbReference>
<protein>
    <submittedName>
        <fullName evidence="8">Deoxyribodipyrimidine photolyase</fullName>
    </submittedName>
</protein>
<keyword evidence="2 4" id="KW-0285">Flavoprotein</keyword>
<dbReference type="InterPro" id="IPR002081">
    <property type="entry name" value="Cryptochrome/DNA_photolyase_1"/>
</dbReference>
<organism evidence="8 9">
    <name type="scientific">Pacificitalea manganoxidans</name>
    <dbReference type="NCBI Taxonomy" id="1411902"/>
    <lineage>
        <taxon>Bacteria</taxon>
        <taxon>Pseudomonadati</taxon>
        <taxon>Pseudomonadota</taxon>
        <taxon>Alphaproteobacteria</taxon>
        <taxon>Rhodobacterales</taxon>
        <taxon>Paracoccaceae</taxon>
        <taxon>Pacificitalea</taxon>
    </lineage>
</organism>
<dbReference type="Gene3D" id="1.25.40.80">
    <property type="match status" value="1"/>
</dbReference>
<feature type="binding site" evidence="4">
    <location>
        <position position="275"/>
    </location>
    <ligand>
        <name>FAD</name>
        <dbReference type="ChEBI" id="CHEBI:57692"/>
    </ligand>
</feature>
<dbReference type="PROSITE" id="PS51645">
    <property type="entry name" value="PHR_CRY_ALPHA_BETA"/>
    <property type="match status" value="1"/>
</dbReference>
<keyword evidence="6" id="KW-0157">Chromophore</keyword>
<dbReference type="PANTHER" id="PTHR11455:SF9">
    <property type="entry name" value="CRYPTOCHROME CIRCADIAN CLOCK 5 ISOFORM X1"/>
    <property type="match status" value="1"/>
</dbReference>
<dbReference type="EMBL" id="CP021404">
    <property type="protein sequence ID" value="ATI42236.1"/>
    <property type="molecule type" value="Genomic_DNA"/>
</dbReference>
<dbReference type="GO" id="GO:0009416">
    <property type="term" value="P:response to light stimulus"/>
    <property type="evidence" value="ECO:0007669"/>
    <property type="project" value="TreeGrafter"/>
</dbReference>
<gene>
    <name evidence="8" type="ORF">CBW24_09570</name>
</gene>
<comment type="cofactor">
    <cofactor evidence="4">
        <name>FAD</name>
        <dbReference type="ChEBI" id="CHEBI:57692"/>
    </cofactor>
    <text evidence="4">Binds 1 FAD per subunit.</text>
</comment>
<feature type="site" description="Electron transfer via tryptophanyl radical" evidence="5">
    <location>
        <position position="364"/>
    </location>
</feature>
<proteinExistence type="inferred from homology"/>
<feature type="binding site" evidence="4">
    <location>
        <position position="230"/>
    </location>
    <ligand>
        <name>FAD</name>
        <dbReference type="ChEBI" id="CHEBI:57692"/>
    </ligand>
</feature>
<dbReference type="InterPro" id="IPR036134">
    <property type="entry name" value="Crypto/Photolyase_FAD-like_sf"/>
</dbReference>
<dbReference type="Proteomes" id="UP000219050">
    <property type="component" value="Chromosome"/>
</dbReference>
<dbReference type="SUPFAM" id="SSF48173">
    <property type="entry name" value="Cryptochrome/photolyase FAD-binding domain"/>
    <property type="match status" value="1"/>
</dbReference>
<dbReference type="Gene3D" id="3.40.50.620">
    <property type="entry name" value="HUPs"/>
    <property type="match status" value="1"/>
</dbReference>
<reference evidence="8 9" key="1">
    <citation type="submission" date="2017-05" db="EMBL/GenBank/DDBJ databases">
        <title>Comparative genomic and metabolic analysis of manganese-oxidizing mechanisms in Celeribater manganoxidans DY25T: its adaption to the environment of polymetallic nodule.</title>
        <authorList>
            <person name="Wang X."/>
        </authorList>
    </citation>
    <scope>NUCLEOTIDE SEQUENCE [LARGE SCALE GENOMIC DNA]</scope>
    <source>
        <strain evidence="8 9">DY25</strain>
    </source>
</reference>
<dbReference type="InterPro" id="IPR005101">
    <property type="entry name" value="Cryptochr/Photolyase_FAD-bd"/>
</dbReference>
<evidence type="ECO:0000256" key="2">
    <source>
        <dbReference type="ARBA" id="ARBA00022630"/>
    </source>
</evidence>
<dbReference type="SUPFAM" id="SSF52425">
    <property type="entry name" value="Cryptochrome/photolyase, N-terminal domain"/>
    <property type="match status" value="1"/>
</dbReference>
<feature type="site" description="Electron transfer via tryptophanyl radical" evidence="5">
    <location>
        <position position="387"/>
    </location>
</feature>
<evidence type="ECO:0000313" key="9">
    <source>
        <dbReference type="Proteomes" id="UP000219050"/>
    </source>
</evidence>
<keyword evidence="8" id="KW-0456">Lyase</keyword>
<dbReference type="InterPro" id="IPR006050">
    <property type="entry name" value="DNA_photolyase_N"/>
</dbReference>
<evidence type="ECO:0000256" key="4">
    <source>
        <dbReference type="PIRSR" id="PIRSR602081-1"/>
    </source>
</evidence>
<accession>A0A291LZT7</accession>
<evidence type="ECO:0000256" key="6">
    <source>
        <dbReference type="RuleBase" id="RU004182"/>
    </source>
</evidence>
<dbReference type="Pfam" id="PF03441">
    <property type="entry name" value="FAD_binding_7"/>
    <property type="match status" value="1"/>
</dbReference>
<name>A0A291LZT7_9RHOB</name>
<dbReference type="PANTHER" id="PTHR11455">
    <property type="entry name" value="CRYPTOCHROME"/>
    <property type="match status" value="1"/>
</dbReference>
<dbReference type="InterPro" id="IPR036155">
    <property type="entry name" value="Crypto/Photolyase_N_sf"/>
</dbReference>
<feature type="site" description="Electron transfer via tryptophanyl radical" evidence="5">
    <location>
        <position position="309"/>
    </location>
</feature>
<dbReference type="GO" id="GO:0071949">
    <property type="term" value="F:FAD binding"/>
    <property type="evidence" value="ECO:0007669"/>
    <property type="project" value="TreeGrafter"/>
</dbReference>
<feature type="domain" description="Photolyase/cryptochrome alpha/beta" evidence="7">
    <location>
        <begin position="7"/>
        <end position="137"/>
    </location>
</feature>
<dbReference type="KEGG" id="cmag:CBW24_09570"/>
<feature type="binding site" evidence="4">
    <location>
        <begin position="242"/>
        <end position="246"/>
    </location>
    <ligand>
        <name>FAD</name>
        <dbReference type="ChEBI" id="CHEBI:57692"/>
    </ligand>
</feature>
<dbReference type="PRINTS" id="PR00147">
    <property type="entry name" value="DNAPHOTLYASE"/>
</dbReference>
<dbReference type="OrthoDB" id="9772484at2"/>
<comment type="cofactor">
    <cofactor evidence="1">
        <name>(6R)-5,10-methylene-5,6,7,8-tetrahydrofolate</name>
        <dbReference type="ChEBI" id="CHEBI:15636"/>
    </cofactor>
</comment>
<evidence type="ECO:0000256" key="3">
    <source>
        <dbReference type="ARBA" id="ARBA00022827"/>
    </source>
</evidence>
<evidence type="ECO:0000256" key="5">
    <source>
        <dbReference type="PIRSR" id="PIRSR602081-2"/>
    </source>
</evidence>
<keyword evidence="9" id="KW-1185">Reference proteome</keyword>
<dbReference type="GO" id="GO:0003677">
    <property type="term" value="F:DNA binding"/>
    <property type="evidence" value="ECO:0007669"/>
    <property type="project" value="TreeGrafter"/>
</dbReference>
<evidence type="ECO:0000259" key="7">
    <source>
        <dbReference type="PROSITE" id="PS51645"/>
    </source>
</evidence>
<comment type="similarity">
    <text evidence="6">Belongs to the DNA photolyase family.</text>
</comment>
<dbReference type="RefSeq" id="WP_097373450.1">
    <property type="nucleotide sequence ID" value="NZ_CP021404.1"/>
</dbReference>
<dbReference type="InterPro" id="IPR014729">
    <property type="entry name" value="Rossmann-like_a/b/a_fold"/>
</dbReference>
<dbReference type="GO" id="GO:0003904">
    <property type="term" value="F:deoxyribodipyrimidine photo-lyase activity"/>
    <property type="evidence" value="ECO:0007669"/>
    <property type="project" value="TreeGrafter"/>
</dbReference>
<dbReference type="Pfam" id="PF00875">
    <property type="entry name" value="DNA_photolyase"/>
    <property type="match status" value="1"/>
</dbReference>
<feature type="binding site" evidence="4">
    <location>
        <begin position="377"/>
        <end position="379"/>
    </location>
    <ligand>
        <name>FAD</name>
        <dbReference type="ChEBI" id="CHEBI:57692"/>
    </ligand>
</feature>